<dbReference type="Proteomes" id="UP000325255">
    <property type="component" value="Unassembled WGS sequence"/>
</dbReference>
<dbReference type="InterPro" id="IPR036010">
    <property type="entry name" value="2Fe-2S_ferredoxin-like_sf"/>
</dbReference>
<dbReference type="AlphaFoldDB" id="A0A5M6IT37"/>
<name>A0A5M6IT37_9PROT</name>
<evidence type="ECO:0000313" key="2">
    <source>
        <dbReference type="EMBL" id="KAA5611422.1"/>
    </source>
</evidence>
<dbReference type="InterPro" id="IPR042204">
    <property type="entry name" value="2Fe-2S-bd_N"/>
</dbReference>
<dbReference type="SUPFAM" id="SSF54292">
    <property type="entry name" value="2Fe-2S ferredoxin-like"/>
    <property type="match status" value="1"/>
</dbReference>
<keyword evidence="1" id="KW-0560">Oxidoreductase</keyword>
<evidence type="ECO:0000313" key="3">
    <source>
        <dbReference type="Proteomes" id="UP000325255"/>
    </source>
</evidence>
<dbReference type="EMBL" id="VWPK01000021">
    <property type="protein sequence ID" value="KAA5611422.1"/>
    <property type="molecule type" value="Genomic_DNA"/>
</dbReference>
<comment type="caution">
    <text evidence="2">The sequence shown here is derived from an EMBL/GenBank/DDBJ whole genome shotgun (WGS) entry which is preliminary data.</text>
</comment>
<gene>
    <name evidence="2" type="ORF">F1189_14670</name>
</gene>
<dbReference type="OrthoDB" id="573392at2"/>
<evidence type="ECO:0000256" key="1">
    <source>
        <dbReference type="ARBA" id="ARBA00023002"/>
    </source>
</evidence>
<accession>A0A5M6IT37</accession>
<dbReference type="Gene3D" id="3.10.20.440">
    <property type="entry name" value="2Fe-2S iron-sulphur cluster binding domain, sarcosine oxidase, alpha subunit, N-terminal domain"/>
    <property type="match status" value="1"/>
</dbReference>
<reference evidence="2 3" key="1">
    <citation type="submission" date="2019-09" db="EMBL/GenBank/DDBJ databases">
        <title>Genome sequence of Rhodovastum atsumiense, a diverse member of the Acetobacteraceae family of non-sulfur purple photosynthetic bacteria.</title>
        <authorList>
            <person name="Meyer T."/>
            <person name="Kyndt J."/>
        </authorList>
    </citation>
    <scope>NUCLEOTIDE SEQUENCE [LARGE SCALE GENOMIC DNA]</scope>
    <source>
        <strain evidence="2 3">DSM 21279</strain>
    </source>
</reference>
<dbReference type="GO" id="GO:0016491">
    <property type="term" value="F:oxidoreductase activity"/>
    <property type="evidence" value="ECO:0007669"/>
    <property type="project" value="UniProtKB-KW"/>
</dbReference>
<dbReference type="Pfam" id="PF13510">
    <property type="entry name" value="Fer2_4"/>
    <property type="match status" value="1"/>
</dbReference>
<proteinExistence type="predicted"/>
<protein>
    <submittedName>
        <fullName evidence="2">(2Fe-2S)-binding protein</fullName>
    </submittedName>
</protein>
<organism evidence="2 3">
    <name type="scientific">Rhodovastum atsumiense</name>
    <dbReference type="NCBI Taxonomy" id="504468"/>
    <lineage>
        <taxon>Bacteria</taxon>
        <taxon>Pseudomonadati</taxon>
        <taxon>Pseudomonadota</taxon>
        <taxon>Alphaproteobacteria</taxon>
        <taxon>Acetobacterales</taxon>
        <taxon>Acetobacteraceae</taxon>
        <taxon>Rhodovastum</taxon>
    </lineage>
</organism>
<keyword evidence="3" id="KW-1185">Reference proteome</keyword>
<dbReference type="GO" id="GO:0051536">
    <property type="term" value="F:iron-sulfur cluster binding"/>
    <property type="evidence" value="ECO:0007669"/>
    <property type="project" value="InterPro"/>
</dbReference>
<sequence>MVKLQRLRDADRPRLTLIFEGTPLTACQGDTLMTALLAGGAGHLRRSEFDAEGKRAGFCLMGACQDCWVVVEGRGRVRSCATLAEDGMVVRRG</sequence>